<dbReference type="EMBL" id="PVQB02000407">
    <property type="protein sequence ID" value="KAF4337524.1"/>
    <property type="molecule type" value="Genomic_DNA"/>
</dbReference>
<reference evidence="1" key="2">
    <citation type="submission" date="2020-02" db="EMBL/GenBank/DDBJ databases">
        <title>Identification and distribution of gene clusters putatively required for synthesis of sphingolipid metabolism inhibitors in phylogenetically diverse species of the filamentous fungus Fusarium.</title>
        <authorList>
            <person name="Kim H.-S."/>
            <person name="Busman M."/>
            <person name="Brown D.W."/>
            <person name="Divon H."/>
            <person name="Uhlig S."/>
            <person name="Proctor R.H."/>
        </authorList>
    </citation>
    <scope>NUCLEOTIDE SEQUENCE</scope>
    <source>
        <strain evidence="1">NRRL 25174</strain>
    </source>
</reference>
<accession>A0A9P5AF19</accession>
<organism evidence="1 2">
    <name type="scientific">Fusarium beomiforme</name>
    <dbReference type="NCBI Taxonomy" id="44412"/>
    <lineage>
        <taxon>Eukaryota</taxon>
        <taxon>Fungi</taxon>
        <taxon>Dikarya</taxon>
        <taxon>Ascomycota</taxon>
        <taxon>Pezizomycotina</taxon>
        <taxon>Sordariomycetes</taxon>
        <taxon>Hypocreomycetidae</taxon>
        <taxon>Hypocreales</taxon>
        <taxon>Nectriaceae</taxon>
        <taxon>Fusarium</taxon>
        <taxon>Fusarium burgessii species complex</taxon>
    </lineage>
</organism>
<evidence type="ECO:0000313" key="2">
    <source>
        <dbReference type="Proteomes" id="UP000730481"/>
    </source>
</evidence>
<protein>
    <submittedName>
        <fullName evidence="1">Uncharacterized protein</fullName>
    </submittedName>
</protein>
<dbReference type="AlphaFoldDB" id="A0A9P5AF19"/>
<comment type="caution">
    <text evidence="1">The sequence shown here is derived from an EMBL/GenBank/DDBJ whole genome shotgun (WGS) entry which is preliminary data.</text>
</comment>
<keyword evidence="2" id="KW-1185">Reference proteome</keyword>
<sequence>MSPYTITINNKSQSKAAYGIYAEPPAVTPTVTTTTRVISRVIGVASGHGQATFILSKQLIATCGIYDINSDISDPPDPKKKPVGTGTEVIDQRYVDLGSKALDDTLIPGSFLEVDCSSGTPSFSKASTDPSATVGLFAVKTKPDFTLQQAVSNKFFIGYSCSVRQDIGSYVTFVPNPGQTYLIRPPNRFYVTIGSFNVRDIVKGPLKTSLDTVLIDFDELATDRVSLVHDAYNNLRVQATPPLSSALFTMMSAVSWEGDDFLEDAQNAHQTIAIANHSITVKSSDSLIEDSSMAPGSLTPQSSVH</sequence>
<reference evidence="1" key="1">
    <citation type="journal article" date="2017" name="Mycologia">
        <title>Fusarium algeriense, sp. nov., a novel toxigenic crown rot pathogen of durum wheat from Algeria is nested in the Fusarium burgessii species complex.</title>
        <authorList>
            <person name="Laraba I."/>
            <person name="Keddad A."/>
            <person name="Boureghda H."/>
            <person name="Abdallah N."/>
            <person name="Vaughan M.M."/>
            <person name="Proctor R.H."/>
            <person name="Busman M."/>
            <person name="O'Donnell K."/>
        </authorList>
    </citation>
    <scope>NUCLEOTIDE SEQUENCE</scope>
    <source>
        <strain evidence="1">NRRL 25174</strain>
    </source>
</reference>
<dbReference type="Proteomes" id="UP000730481">
    <property type="component" value="Unassembled WGS sequence"/>
</dbReference>
<gene>
    <name evidence="1" type="ORF">FBEOM_8622</name>
</gene>
<name>A0A9P5AF19_9HYPO</name>
<evidence type="ECO:0000313" key="1">
    <source>
        <dbReference type="EMBL" id="KAF4337524.1"/>
    </source>
</evidence>
<dbReference type="OrthoDB" id="5129673at2759"/>
<proteinExistence type="predicted"/>